<dbReference type="AlphaFoldDB" id="A0A559KU32"/>
<evidence type="ECO:0000256" key="5">
    <source>
        <dbReference type="SAM" id="MobiDB-lite"/>
    </source>
</evidence>
<reference evidence="7 8" key="1">
    <citation type="journal article" date="2019" name="Microbiol. Resour. Announc.">
        <title>High-quality draft genome sequence of Fusarium oxysporum f. sp. cubense strain 160527, a causal agent of Panama disease.</title>
        <authorList>
            <person name="Asai S."/>
            <person name="Ayukawa Y."/>
            <person name="Gan P."/>
            <person name="Masuda S."/>
            <person name="Komatsu K."/>
            <person name="Shirasu K."/>
            <person name="Arie T."/>
        </authorList>
    </citation>
    <scope>NUCLEOTIDE SEQUENCE [LARGE SCALE GENOMIC DNA]</scope>
    <source>
        <strain evidence="7 8">160527</strain>
    </source>
</reference>
<protein>
    <submittedName>
        <fullName evidence="7">C2H2 type master regulator of conidiophore development brlA</fullName>
    </submittedName>
</protein>
<feature type="domain" description="C2H2-type" evidence="6">
    <location>
        <begin position="213"/>
        <end position="242"/>
    </location>
</feature>
<dbReference type="GO" id="GO:0005634">
    <property type="term" value="C:nucleus"/>
    <property type="evidence" value="ECO:0007669"/>
    <property type="project" value="UniProtKB-SubCell"/>
</dbReference>
<feature type="region of interest" description="Disordered" evidence="5">
    <location>
        <begin position="292"/>
        <end position="318"/>
    </location>
</feature>
<gene>
    <name evidence="7" type="primary">brlA-0</name>
    <name evidence="7" type="ORF">Focb16_v015376</name>
</gene>
<keyword evidence="3" id="KW-0862">Zinc</keyword>
<dbReference type="SUPFAM" id="SSF57667">
    <property type="entry name" value="beta-beta-alpha zinc fingers"/>
    <property type="match status" value="1"/>
</dbReference>
<dbReference type="EMBL" id="SRMI01000009">
    <property type="protein sequence ID" value="TVY63510.1"/>
    <property type="molecule type" value="Genomic_DNA"/>
</dbReference>
<evidence type="ECO:0000313" key="7">
    <source>
        <dbReference type="EMBL" id="TVY63510.1"/>
    </source>
</evidence>
<name>A0A559KU32_FUSOC</name>
<dbReference type="Gene3D" id="3.30.160.60">
    <property type="entry name" value="Classic Zinc Finger"/>
    <property type="match status" value="2"/>
</dbReference>
<dbReference type="PANTHER" id="PTHR23235">
    <property type="entry name" value="KRUEPPEL-LIKE TRANSCRIPTION FACTOR"/>
    <property type="match status" value="1"/>
</dbReference>
<evidence type="ECO:0000256" key="4">
    <source>
        <dbReference type="PROSITE-ProRule" id="PRU00042"/>
    </source>
</evidence>
<evidence type="ECO:0000313" key="8">
    <source>
        <dbReference type="Proteomes" id="UP000320707"/>
    </source>
</evidence>
<comment type="caution">
    <text evidence="7">The sequence shown here is derived from an EMBL/GenBank/DDBJ whole genome shotgun (WGS) entry which is preliminary data.</text>
</comment>
<dbReference type="PANTHER" id="PTHR23235:SF65">
    <property type="entry name" value="KRUEPPEL-LIKE FACTOR 11"/>
    <property type="match status" value="1"/>
</dbReference>
<dbReference type="PROSITE" id="PS00028">
    <property type="entry name" value="ZINC_FINGER_C2H2_1"/>
    <property type="match status" value="1"/>
</dbReference>
<dbReference type="GO" id="GO:0008270">
    <property type="term" value="F:zinc ion binding"/>
    <property type="evidence" value="ECO:0007669"/>
    <property type="project" value="UniProtKB-KW"/>
</dbReference>
<dbReference type="InterPro" id="IPR036236">
    <property type="entry name" value="Znf_C2H2_sf"/>
</dbReference>
<organism evidence="7 8">
    <name type="scientific">Fusarium oxysporum f. sp. cubense</name>
    <dbReference type="NCBI Taxonomy" id="61366"/>
    <lineage>
        <taxon>Eukaryota</taxon>
        <taxon>Fungi</taxon>
        <taxon>Dikarya</taxon>
        <taxon>Ascomycota</taxon>
        <taxon>Pezizomycotina</taxon>
        <taxon>Sordariomycetes</taxon>
        <taxon>Hypocreomycetidae</taxon>
        <taxon>Hypocreales</taxon>
        <taxon>Nectriaceae</taxon>
        <taxon>Fusarium</taxon>
        <taxon>Fusarium oxysporum species complex</taxon>
    </lineage>
</organism>
<evidence type="ECO:0000256" key="1">
    <source>
        <dbReference type="ARBA" id="ARBA00022723"/>
    </source>
</evidence>
<evidence type="ECO:0000256" key="3">
    <source>
        <dbReference type="ARBA" id="ARBA00022833"/>
    </source>
</evidence>
<dbReference type="PROSITE" id="PS50157">
    <property type="entry name" value="ZINC_FINGER_C2H2_2"/>
    <property type="match status" value="1"/>
</dbReference>
<evidence type="ECO:0000259" key="6">
    <source>
        <dbReference type="PROSITE" id="PS50157"/>
    </source>
</evidence>
<sequence>MQSEMNLGPYVDNKVKLSSQAMSYSSTATSLSLAASVCDPGPILPESSYILFDSPSTDGSYCFDLTLLSSVAGTPESIPIEAESEHMSCSDSFLDTRIKQGPFGVVEGNNIGSTIGFHASIGSFVQANKSSMPRCSFKAVYEAASFNSLSTESTFDFETAVNASTLPFDHNSPILPFCQRKATELQRVPIRPSTKGPVKPDPSQVDVVRRAMCKCDYPGCHKAFRRSEHLRRHKQTFHGEGPNRFSCEFCGKSQFNRQDNLNNHRKLHAQPNRRDSCVEFIPAAVPVIAQEKRCRKRRAPSNQKGIEGKAASSNQSAS</sequence>
<keyword evidence="2 4" id="KW-0863">Zinc-finger</keyword>
<accession>A0A559KU32</accession>
<keyword evidence="1" id="KW-0479">Metal-binding</keyword>
<evidence type="ECO:0000256" key="2">
    <source>
        <dbReference type="ARBA" id="ARBA00022771"/>
    </source>
</evidence>
<dbReference type="Proteomes" id="UP000320707">
    <property type="component" value="Unassembled WGS sequence"/>
</dbReference>
<dbReference type="GO" id="GO:0000978">
    <property type="term" value="F:RNA polymerase II cis-regulatory region sequence-specific DNA binding"/>
    <property type="evidence" value="ECO:0007669"/>
    <property type="project" value="TreeGrafter"/>
</dbReference>
<proteinExistence type="predicted"/>
<dbReference type="GO" id="GO:0000981">
    <property type="term" value="F:DNA-binding transcription factor activity, RNA polymerase II-specific"/>
    <property type="evidence" value="ECO:0007669"/>
    <property type="project" value="TreeGrafter"/>
</dbReference>
<dbReference type="SMART" id="SM00355">
    <property type="entry name" value="ZnF_C2H2"/>
    <property type="match status" value="2"/>
</dbReference>
<dbReference type="Pfam" id="PF00096">
    <property type="entry name" value="zf-C2H2"/>
    <property type="match status" value="1"/>
</dbReference>
<dbReference type="InterPro" id="IPR013087">
    <property type="entry name" value="Znf_C2H2_type"/>
</dbReference>